<evidence type="ECO:0000313" key="4">
    <source>
        <dbReference type="EMBL" id="HGT40259.1"/>
    </source>
</evidence>
<sequence>MKLLEIAVGAATPWLMAPVLVFTATAGMFAIQFPWLYAQELTSRAAETGVFRRENLVAWCIVPFDARRRGPAERVAMLQRLGFRKYAYDWRAEHLPTFDEEVRLLKEHGIELTAVWFPTELNQDARTLLSVLERHGVKTQLWVTGGGGPTTTPEERQQRVQAEARRIRPIAEAAARLGCRVALYNHGGWFGEPENQLAILEELRLPNVGLVYNLHHGHDHLERFSQLLALMRPHLLALNLNGMFPRGDQIGQKIVPVGAGSEDLALLKAIRDSGYTGPMGILGHTNDDAEERLRDNLEGLDWLLRQLAGRPAEPLPKFRTYSPPPAPLLPPGRMGLVPGKFGQPLEARPRGVSLPPHPALRDPLRS</sequence>
<evidence type="ECO:0000259" key="3">
    <source>
        <dbReference type="Pfam" id="PF01261"/>
    </source>
</evidence>
<dbReference type="GO" id="GO:0016853">
    <property type="term" value="F:isomerase activity"/>
    <property type="evidence" value="ECO:0007669"/>
    <property type="project" value="UniProtKB-KW"/>
</dbReference>
<dbReference type="EMBL" id="DSVQ01000016">
    <property type="protein sequence ID" value="HGT40259.1"/>
    <property type="molecule type" value="Genomic_DNA"/>
</dbReference>
<protein>
    <submittedName>
        <fullName evidence="4">Sugar phosphate isomerase/epimerase</fullName>
    </submittedName>
</protein>
<reference evidence="4" key="1">
    <citation type="journal article" date="2020" name="mSystems">
        <title>Genome- and Community-Level Interaction Insights into Carbon Utilization and Element Cycling Functions of Hydrothermarchaeota in Hydrothermal Sediment.</title>
        <authorList>
            <person name="Zhou Z."/>
            <person name="Liu Y."/>
            <person name="Xu W."/>
            <person name="Pan J."/>
            <person name="Luo Z.H."/>
            <person name="Li M."/>
        </authorList>
    </citation>
    <scope>NUCLEOTIDE SEQUENCE [LARGE SCALE GENOMIC DNA]</scope>
    <source>
        <strain evidence="4">SpSt-508</strain>
    </source>
</reference>
<keyword evidence="2" id="KW-0472">Membrane</keyword>
<dbReference type="SUPFAM" id="SSF51658">
    <property type="entry name" value="Xylose isomerase-like"/>
    <property type="match status" value="1"/>
</dbReference>
<accession>A0A7C4LNV6</accession>
<name>A0A7C4LNV6_9PLAN</name>
<comment type="caution">
    <text evidence="4">The sequence shown here is derived from an EMBL/GenBank/DDBJ whole genome shotgun (WGS) entry which is preliminary data.</text>
</comment>
<dbReference type="Pfam" id="PF01261">
    <property type="entry name" value="AP_endonuc_2"/>
    <property type="match status" value="1"/>
</dbReference>
<feature type="region of interest" description="Disordered" evidence="1">
    <location>
        <begin position="314"/>
        <end position="366"/>
    </location>
</feature>
<feature type="domain" description="Xylose isomerase-like TIM barrel" evidence="3">
    <location>
        <begin position="99"/>
        <end position="298"/>
    </location>
</feature>
<keyword evidence="2" id="KW-0812">Transmembrane</keyword>
<evidence type="ECO:0000256" key="2">
    <source>
        <dbReference type="SAM" id="Phobius"/>
    </source>
</evidence>
<dbReference type="AlphaFoldDB" id="A0A7C4LNV6"/>
<dbReference type="InterPro" id="IPR036237">
    <property type="entry name" value="Xyl_isomerase-like_sf"/>
</dbReference>
<organism evidence="4">
    <name type="scientific">Schlesneria paludicola</name>
    <dbReference type="NCBI Taxonomy" id="360056"/>
    <lineage>
        <taxon>Bacteria</taxon>
        <taxon>Pseudomonadati</taxon>
        <taxon>Planctomycetota</taxon>
        <taxon>Planctomycetia</taxon>
        <taxon>Planctomycetales</taxon>
        <taxon>Planctomycetaceae</taxon>
        <taxon>Schlesneria</taxon>
    </lineage>
</organism>
<keyword evidence="4" id="KW-0413">Isomerase</keyword>
<evidence type="ECO:0000256" key="1">
    <source>
        <dbReference type="SAM" id="MobiDB-lite"/>
    </source>
</evidence>
<keyword evidence="2" id="KW-1133">Transmembrane helix</keyword>
<dbReference type="Gene3D" id="3.20.20.150">
    <property type="entry name" value="Divalent-metal-dependent TIM barrel enzymes"/>
    <property type="match status" value="1"/>
</dbReference>
<gene>
    <name evidence="4" type="ORF">ENS64_13505</name>
</gene>
<proteinExistence type="predicted"/>
<feature type="transmembrane region" description="Helical" evidence="2">
    <location>
        <begin position="12"/>
        <end position="37"/>
    </location>
</feature>
<dbReference type="InterPro" id="IPR013022">
    <property type="entry name" value="Xyl_isomerase-like_TIM-brl"/>
</dbReference>